<organism evidence="8 9">
    <name type="scientific">Thermophagus xiamenensis</name>
    <dbReference type="NCBI Taxonomy" id="385682"/>
    <lineage>
        <taxon>Bacteria</taxon>
        <taxon>Pseudomonadati</taxon>
        <taxon>Bacteroidota</taxon>
        <taxon>Bacteroidia</taxon>
        <taxon>Marinilabiliales</taxon>
        <taxon>Marinilabiliaceae</taxon>
        <taxon>Thermophagus</taxon>
    </lineage>
</organism>
<feature type="domain" description="EamA" evidence="7">
    <location>
        <begin position="11"/>
        <end position="139"/>
    </location>
</feature>
<dbReference type="PANTHER" id="PTHR32322">
    <property type="entry name" value="INNER MEMBRANE TRANSPORTER"/>
    <property type="match status" value="1"/>
</dbReference>
<dbReference type="InParanoid" id="A0A1I2CGZ6"/>
<feature type="transmembrane region" description="Helical" evidence="6">
    <location>
        <begin position="38"/>
        <end position="55"/>
    </location>
</feature>
<dbReference type="RefSeq" id="WP_010527623.1">
    <property type="nucleotide sequence ID" value="NZ_AFSL01000056.1"/>
</dbReference>
<evidence type="ECO:0000256" key="2">
    <source>
        <dbReference type="ARBA" id="ARBA00022475"/>
    </source>
</evidence>
<feature type="transmembrane region" description="Helical" evidence="6">
    <location>
        <begin position="182"/>
        <end position="200"/>
    </location>
</feature>
<feature type="transmembrane region" description="Helical" evidence="6">
    <location>
        <begin position="152"/>
        <end position="170"/>
    </location>
</feature>
<dbReference type="Proteomes" id="UP000181976">
    <property type="component" value="Unassembled WGS sequence"/>
</dbReference>
<dbReference type="OrthoDB" id="9805239at2"/>
<accession>A0A1I2CGZ6</accession>
<dbReference type="SUPFAM" id="SSF103481">
    <property type="entry name" value="Multidrug resistance efflux transporter EmrE"/>
    <property type="match status" value="2"/>
</dbReference>
<dbReference type="InterPro" id="IPR037185">
    <property type="entry name" value="EmrE-like"/>
</dbReference>
<protein>
    <submittedName>
        <fullName evidence="8">Permease of the drug/metabolite transporter (DMT) superfamily</fullName>
    </submittedName>
</protein>
<feature type="transmembrane region" description="Helical" evidence="6">
    <location>
        <begin position="120"/>
        <end position="140"/>
    </location>
</feature>
<proteinExistence type="predicted"/>
<evidence type="ECO:0000256" key="3">
    <source>
        <dbReference type="ARBA" id="ARBA00022692"/>
    </source>
</evidence>
<reference evidence="8 9" key="1">
    <citation type="submission" date="2016-10" db="EMBL/GenBank/DDBJ databases">
        <authorList>
            <person name="de Groot N.N."/>
        </authorList>
    </citation>
    <scope>NUCLEOTIDE SEQUENCE [LARGE SCALE GENOMIC DNA]</scope>
    <source>
        <strain evidence="8 9">DSM 19012</strain>
    </source>
</reference>
<dbReference type="Pfam" id="PF00892">
    <property type="entry name" value="EamA"/>
    <property type="match status" value="2"/>
</dbReference>
<evidence type="ECO:0000313" key="9">
    <source>
        <dbReference type="Proteomes" id="UP000181976"/>
    </source>
</evidence>
<keyword evidence="4 6" id="KW-1133">Transmembrane helix</keyword>
<feature type="transmembrane region" description="Helical" evidence="6">
    <location>
        <begin position="248"/>
        <end position="265"/>
    </location>
</feature>
<feature type="domain" description="EamA" evidence="7">
    <location>
        <begin position="152"/>
        <end position="286"/>
    </location>
</feature>
<sequence length="295" mass="32983">MNHRIKVFAALTGAMLFWAFSFVWTKVAFTVFTPVSTIWLRLVISSVFIFGYLFLTGQYQPLRKHDLTGMIALSFFQPFLYFMGESNGLNYLSSTMGSVIVSTIPLFSPIPGMIFMKERFSFLNLVGLVISFVGVALILFENGFELSAPIEGLLFMALAIFAALSASVMIKKMATRYSPVNLTAWQNLFGIGFFFPFFYFNELDGLVSKPVSGEAIKALLLLAIFASSFAFIFFAYGISQVGITRANVFTNMIPVFTAVFAWMILDEVLTVRKLVGIAIVMSGLFISQWQTRKSH</sequence>
<dbReference type="AlphaFoldDB" id="A0A1I2CGZ6"/>
<name>A0A1I2CGZ6_9BACT</name>
<comment type="subcellular location">
    <subcellularLocation>
        <location evidence="1">Cell membrane</location>
        <topology evidence="1">Multi-pass membrane protein</topology>
    </subcellularLocation>
</comment>
<keyword evidence="3 6" id="KW-0812">Transmembrane</keyword>
<dbReference type="InterPro" id="IPR050638">
    <property type="entry name" value="AA-Vitamin_Transporters"/>
</dbReference>
<dbReference type="STRING" id="385682.SAMN05444380_11616"/>
<evidence type="ECO:0000259" key="7">
    <source>
        <dbReference type="Pfam" id="PF00892"/>
    </source>
</evidence>
<dbReference type="EMBL" id="FONA01000016">
    <property type="protein sequence ID" value="SFE67412.1"/>
    <property type="molecule type" value="Genomic_DNA"/>
</dbReference>
<dbReference type="InterPro" id="IPR000620">
    <property type="entry name" value="EamA_dom"/>
</dbReference>
<keyword evidence="2" id="KW-1003">Cell membrane</keyword>
<dbReference type="GO" id="GO:0005886">
    <property type="term" value="C:plasma membrane"/>
    <property type="evidence" value="ECO:0007669"/>
    <property type="project" value="UniProtKB-SubCell"/>
</dbReference>
<evidence type="ECO:0000256" key="1">
    <source>
        <dbReference type="ARBA" id="ARBA00004651"/>
    </source>
</evidence>
<feature type="transmembrane region" description="Helical" evidence="6">
    <location>
        <begin position="67"/>
        <end position="83"/>
    </location>
</feature>
<feature type="transmembrane region" description="Helical" evidence="6">
    <location>
        <begin position="89"/>
        <end position="108"/>
    </location>
</feature>
<keyword evidence="5 6" id="KW-0472">Membrane</keyword>
<dbReference type="FunCoup" id="A0A1I2CGZ6">
    <property type="interactions" value="85"/>
</dbReference>
<gene>
    <name evidence="8" type="ORF">SAMN05444380_11616</name>
</gene>
<feature type="transmembrane region" description="Helical" evidence="6">
    <location>
        <begin position="271"/>
        <end position="289"/>
    </location>
</feature>
<evidence type="ECO:0000256" key="4">
    <source>
        <dbReference type="ARBA" id="ARBA00022989"/>
    </source>
</evidence>
<feature type="transmembrane region" description="Helical" evidence="6">
    <location>
        <begin position="7"/>
        <end position="32"/>
    </location>
</feature>
<dbReference type="PANTHER" id="PTHR32322:SF18">
    <property type="entry name" value="S-ADENOSYLMETHIONINE_S-ADENOSYLHOMOCYSTEINE TRANSPORTER"/>
    <property type="match status" value="1"/>
</dbReference>
<keyword evidence="9" id="KW-1185">Reference proteome</keyword>
<dbReference type="eggNOG" id="COG0697">
    <property type="taxonomic scope" value="Bacteria"/>
</dbReference>
<feature type="transmembrane region" description="Helical" evidence="6">
    <location>
        <begin position="215"/>
        <end position="236"/>
    </location>
</feature>
<evidence type="ECO:0000256" key="5">
    <source>
        <dbReference type="ARBA" id="ARBA00023136"/>
    </source>
</evidence>
<evidence type="ECO:0000313" key="8">
    <source>
        <dbReference type="EMBL" id="SFE67412.1"/>
    </source>
</evidence>
<evidence type="ECO:0000256" key="6">
    <source>
        <dbReference type="SAM" id="Phobius"/>
    </source>
</evidence>